<feature type="signal peptide" evidence="1">
    <location>
        <begin position="1"/>
        <end position="18"/>
    </location>
</feature>
<feature type="chain" id="PRO_5013762298" evidence="1">
    <location>
        <begin position="19"/>
        <end position="137"/>
    </location>
</feature>
<dbReference type="EMBL" id="PEOG01000043">
    <property type="protein sequence ID" value="PIM52196.1"/>
    <property type="molecule type" value="Genomic_DNA"/>
</dbReference>
<dbReference type="PIRSF" id="PIRSF020555">
    <property type="entry name" value="UCP020555"/>
    <property type="match status" value="1"/>
</dbReference>
<dbReference type="PROSITE" id="PS51257">
    <property type="entry name" value="PROKAR_LIPOPROTEIN"/>
    <property type="match status" value="1"/>
</dbReference>
<evidence type="ECO:0000313" key="3">
    <source>
        <dbReference type="Proteomes" id="UP000231501"/>
    </source>
</evidence>
<keyword evidence="3" id="KW-1185">Reference proteome</keyword>
<evidence type="ECO:0000256" key="1">
    <source>
        <dbReference type="SAM" id="SignalP"/>
    </source>
</evidence>
<protein>
    <submittedName>
        <fullName evidence="2">DUF4810 domain-containing protein</fullName>
    </submittedName>
</protein>
<sequence>MTLRIKHAFRVGAAVAVAALLTACGTPQKPLYQWAGYQNSVYQYFKTNGTAPGDQITQLEAQLIKNKAANEATPPGLHGHLALLYAKVGNDDAARAHLEAERALFPESAAYVDFLLKKPSEKTAAAAAAPAKAASGV</sequence>
<dbReference type="Proteomes" id="UP000231501">
    <property type="component" value="Unassembled WGS sequence"/>
</dbReference>
<dbReference type="Pfam" id="PF16068">
    <property type="entry name" value="DUF4810"/>
    <property type="match status" value="1"/>
</dbReference>
<dbReference type="InterPro" id="IPR014508">
    <property type="entry name" value="UCP020555_TPR-like"/>
</dbReference>
<reference evidence="2 3" key="1">
    <citation type="submission" date="2017-11" db="EMBL/GenBank/DDBJ databases">
        <title>Draft genome sequence of Mitsuaria sp. HWN-4.</title>
        <authorList>
            <person name="Gundlapally S.R."/>
        </authorList>
    </citation>
    <scope>NUCLEOTIDE SEQUENCE [LARGE SCALE GENOMIC DNA]</scope>
    <source>
        <strain evidence="2 3">HWN-4</strain>
    </source>
</reference>
<accession>A0A2G9C6Z9</accession>
<dbReference type="AlphaFoldDB" id="A0A2G9C6Z9"/>
<evidence type="ECO:0000313" key="2">
    <source>
        <dbReference type="EMBL" id="PIM52196.1"/>
    </source>
</evidence>
<dbReference type="RefSeq" id="WP_099862583.1">
    <property type="nucleotide sequence ID" value="NZ_PEOG01000043.1"/>
</dbReference>
<name>A0A2G9C6Z9_9BURK</name>
<dbReference type="OrthoDB" id="9800218at2"/>
<organism evidence="2 3">
    <name type="scientific">Roseateles chitinivorans</name>
    <dbReference type="NCBI Taxonomy" id="2917965"/>
    <lineage>
        <taxon>Bacteria</taxon>
        <taxon>Pseudomonadati</taxon>
        <taxon>Pseudomonadota</taxon>
        <taxon>Betaproteobacteria</taxon>
        <taxon>Burkholderiales</taxon>
        <taxon>Sphaerotilaceae</taxon>
        <taxon>Roseateles</taxon>
    </lineage>
</organism>
<comment type="caution">
    <text evidence="2">The sequence shown here is derived from an EMBL/GenBank/DDBJ whole genome shotgun (WGS) entry which is preliminary data.</text>
</comment>
<gene>
    <name evidence="2" type="ORF">CS062_15860</name>
</gene>
<proteinExistence type="predicted"/>
<keyword evidence="1" id="KW-0732">Signal</keyword>